<keyword evidence="6" id="KW-0963">Cytoplasm</keyword>
<dbReference type="InterPro" id="IPR027806">
    <property type="entry name" value="HARBI1_dom"/>
</dbReference>
<dbReference type="GO" id="GO:0005737">
    <property type="term" value="C:cytoplasm"/>
    <property type="evidence" value="ECO:0007669"/>
    <property type="project" value="UniProtKB-SubCell"/>
</dbReference>
<evidence type="ECO:0000313" key="15">
    <source>
        <dbReference type="Proteomes" id="UP000261540"/>
    </source>
</evidence>
<keyword evidence="9" id="KW-0378">Hydrolase</keyword>
<evidence type="ECO:0000313" key="14">
    <source>
        <dbReference type="Ensembl" id="ENSPKIP00000030661.1"/>
    </source>
</evidence>
<dbReference type="PANTHER" id="PTHR22930:SF85">
    <property type="entry name" value="GH03217P-RELATED"/>
    <property type="match status" value="1"/>
</dbReference>
<evidence type="ECO:0000256" key="1">
    <source>
        <dbReference type="ARBA" id="ARBA00001968"/>
    </source>
</evidence>
<dbReference type="InterPro" id="IPR026103">
    <property type="entry name" value="HARBI1_animal"/>
</dbReference>
<dbReference type="Ensembl" id="ENSPKIT00000011485.1">
    <property type="protein sequence ID" value="ENSPKIP00000030661.1"/>
    <property type="gene ID" value="ENSPKIG00000011442.1"/>
</dbReference>
<protein>
    <recommendedName>
        <fullName evidence="5">Putative nuclease HARBI1</fullName>
    </recommendedName>
    <alternativeName>
        <fullName evidence="11">Harbinger transposase-derived nuclease</fullName>
    </alternativeName>
</protein>
<keyword evidence="10" id="KW-0539">Nucleus</keyword>
<dbReference type="AlphaFoldDB" id="A0A3B3SKW7"/>
<evidence type="ECO:0000256" key="6">
    <source>
        <dbReference type="ARBA" id="ARBA00022490"/>
    </source>
</evidence>
<evidence type="ECO:0000256" key="10">
    <source>
        <dbReference type="ARBA" id="ARBA00023242"/>
    </source>
</evidence>
<dbReference type="Proteomes" id="UP000261540">
    <property type="component" value="Unplaced"/>
</dbReference>
<evidence type="ECO:0000256" key="5">
    <source>
        <dbReference type="ARBA" id="ARBA00015519"/>
    </source>
</evidence>
<accession>A0A3B3SKW7</accession>
<comment type="function">
    <text evidence="12">Transposase-derived protein that may have nuclease activity. Does not have transposase activity.</text>
</comment>
<evidence type="ECO:0000256" key="2">
    <source>
        <dbReference type="ARBA" id="ARBA00004123"/>
    </source>
</evidence>
<keyword evidence="15" id="KW-1185">Reference proteome</keyword>
<evidence type="ECO:0000256" key="8">
    <source>
        <dbReference type="ARBA" id="ARBA00022723"/>
    </source>
</evidence>
<dbReference type="PRINTS" id="PR02086">
    <property type="entry name" value="PUTNUCHARBI1"/>
</dbReference>
<name>A0A3B3SKW7_9TELE</name>
<dbReference type="GeneTree" id="ENSGT00940000154348"/>
<sequence>MAEFMLIDNENERIPKRVFRDRENPLDTLNDEQLILLYKFDRQSIYDLSERLQLDHSTNRSCALPAALQLMIALRFYATGSFQAVIGDVFHVHKSTVCRVIHRISNAIAGLLNTVVKFPSKPEEDEIATNFFNVASLPRVCGVIDGTHIRIQAPVQHEDQFINRKNQYSINVQLVCNHENKITNVVAQWPGSTHDARILDESILAREFEEGRHKGILLGDSGYPCRSWLMTPFRNPANSSQESYNFSLCKTQAIIERVNGQLKRRFHCLHGELRVDPGRACRIILACVVLFNLSKGSEVEEDEQQEN</sequence>
<evidence type="ECO:0000256" key="11">
    <source>
        <dbReference type="ARBA" id="ARBA00030126"/>
    </source>
</evidence>
<dbReference type="Pfam" id="PF13359">
    <property type="entry name" value="DDE_Tnp_4"/>
    <property type="match status" value="1"/>
</dbReference>
<comment type="cofactor">
    <cofactor evidence="1">
        <name>a divalent metal cation</name>
        <dbReference type="ChEBI" id="CHEBI:60240"/>
    </cofactor>
</comment>
<keyword evidence="8" id="KW-0479">Metal-binding</keyword>
<reference evidence="14" key="2">
    <citation type="submission" date="2025-09" db="UniProtKB">
        <authorList>
            <consortium name="Ensembl"/>
        </authorList>
    </citation>
    <scope>IDENTIFICATION</scope>
</reference>
<dbReference type="GO" id="GO:0005634">
    <property type="term" value="C:nucleus"/>
    <property type="evidence" value="ECO:0007669"/>
    <property type="project" value="UniProtKB-SubCell"/>
</dbReference>
<evidence type="ECO:0000256" key="4">
    <source>
        <dbReference type="ARBA" id="ARBA00006958"/>
    </source>
</evidence>
<dbReference type="InterPro" id="IPR045249">
    <property type="entry name" value="HARBI1-like"/>
</dbReference>
<dbReference type="GO" id="GO:0004518">
    <property type="term" value="F:nuclease activity"/>
    <property type="evidence" value="ECO:0007669"/>
    <property type="project" value="UniProtKB-KW"/>
</dbReference>
<organism evidence="14 15">
    <name type="scientific">Paramormyrops kingsleyae</name>
    <dbReference type="NCBI Taxonomy" id="1676925"/>
    <lineage>
        <taxon>Eukaryota</taxon>
        <taxon>Metazoa</taxon>
        <taxon>Chordata</taxon>
        <taxon>Craniata</taxon>
        <taxon>Vertebrata</taxon>
        <taxon>Euteleostomi</taxon>
        <taxon>Actinopterygii</taxon>
        <taxon>Neopterygii</taxon>
        <taxon>Teleostei</taxon>
        <taxon>Osteoglossocephala</taxon>
        <taxon>Osteoglossomorpha</taxon>
        <taxon>Osteoglossiformes</taxon>
        <taxon>Mormyridae</taxon>
        <taxon>Paramormyrops</taxon>
    </lineage>
</organism>
<feature type="domain" description="DDE Tnp4" evidence="13">
    <location>
        <begin position="144"/>
        <end position="292"/>
    </location>
</feature>
<dbReference type="GO" id="GO:0016787">
    <property type="term" value="F:hydrolase activity"/>
    <property type="evidence" value="ECO:0007669"/>
    <property type="project" value="UniProtKB-KW"/>
</dbReference>
<evidence type="ECO:0000256" key="9">
    <source>
        <dbReference type="ARBA" id="ARBA00022801"/>
    </source>
</evidence>
<evidence type="ECO:0000256" key="7">
    <source>
        <dbReference type="ARBA" id="ARBA00022722"/>
    </source>
</evidence>
<evidence type="ECO:0000259" key="13">
    <source>
        <dbReference type="Pfam" id="PF13359"/>
    </source>
</evidence>
<evidence type="ECO:0000256" key="3">
    <source>
        <dbReference type="ARBA" id="ARBA00004496"/>
    </source>
</evidence>
<keyword evidence="7" id="KW-0540">Nuclease</keyword>
<proteinExistence type="inferred from homology"/>
<comment type="subcellular location">
    <subcellularLocation>
        <location evidence="3">Cytoplasm</location>
    </subcellularLocation>
    <subcellularLocation>
        <location evidence="2">Nucleus</location>
    </subcellularLocation>
</comment>
<reference evidence="14" key="1">
    <citation type="submission" date="2025-08" db="UniProtKB">
        <authorList>
            <consortium name="Ensembl"/>
        </authorList>
    </citation>
    <scope>IDENTIFICATION</scope>
</reference>
<dbReference type="PANTHER" id="PTHR22930">
    <property type="match status" value="1"/>
</dbReference>
<evidence type="ECO:0000256" key="12">
    <source>
        <dbReference type="ARBA" id="ARBA00045850"/>
    </source>
</evidence>
<dbReference type="GO" id="GO:0046872">
    <property type="term" value="F:metal ion binding"/>
    <property type="evidence" value="ECO:0007669"/>
    <property type="project" value="UniProtKB-KW"/>
</dbReference>
<comment type="similarity">
    <text evidence="4">Belongs to the HARBI1 family.</text>
</comment>